<keyword evidence="5 12" id="KW-0378">Hydrolase</keyword>
<evidence type="ECO:0000256" key="1">
    <source>
        <dbReference type="ARBA" id="ARBA00007249"/>
    </source>
</evidence>
<dbReference type="SUPFAM" id="SSF50465">
    <property type="entry name" value="EF-Tu/eEF-1alpha/eIF2-gamma C-terminal domain"/>
    <property type="match status" value="1"/>
</dbReference>
<dbReference type="Gene3D" id="3.40.50.300">
    <property type="entry name" value="P-loop containing nucleotide triphosphate hydrolases"/>
    <property type="match status" value="1"/>
</dbReference>
<feature type="binding site" evidence="12">
    <location>
        <begin position="81"/>
        <end position="85"/>
    </location>
    <ligand>
        <name>GTP</name>
        <dbReference type="ChEBI" id="CHEBI:37565"/>
    </ligand>
</feature>
<dbReference type="EMBL" id="CP032544">
    <property type="protein sequence ID" value="AZJ32334.1"/>
    <property type="molecule type" value="Genomic_DNA"/>
</dbReference>
<reference evidence="15" key="2">
    <citation type="submission" date="2020-04" db="EMBL/GenBank/DDBJ databases">
        <title>Tenacibaculum mesophilum bac2.</title>
        <authorList>
            <person name="Li M."/>
        </authorList>
    </citation>
    <scope>NUCLEOTIDE SEQUENCE</scope>
    <source>
        <strain evidence="15">Bac2</strain>
    </source>
</reference>
<dbReference type="InterPro" id="IPR031157">
    <property type="entry name" value="G_TR_CS"/>
</dbReference>
<keyword evidence="2 12" id="KW-0963">Cytoplasm</keyword>
<reference evidence="14 16" key="1">
    <citation type="submission" date="2018-09" db="EMBL/GenBank/DDBJ databases">
        <title>Insights into the microbiota of Asian seabass (Lates calcarifer) with tenacibaculosis symptoms and description of sp. nov. Tenacibaculum singaporense.</title>
        <authorList>
            <person name="Miyake S."/>
            <person name="Soh M."/>
            <person name="Azman M.N."/>
            <person name="Ngoh S.Y."/>
            <person name="Orban L."/>
            <person name="Seedorf H."/>
        </authorList>
    </citation>
    <scope>NUCLEOTIDE SEQUENCE [LARGE SCALE GENOMIC DNA]</scope>
    <source>
        <strain evidence="14 16">DSM 13764</strain>
    </source>
</reference>
<dbReference type="NCBIfam" id="NF009372">
    <property type="entry name" value="PRK12735.1"/>
    <property type="match status" value="1"/>
</dbReference>
<dbReference type="InterPro" id="IPR004541">
    <property type="entry name" value="Transl_elong_EFTu/EF1A_bac/org"/>
</dbReference>
<evidence type="ECO:0000256" key="12">
    <source>
        <dbReference type="HAMAP-Rule" id="MF_00118"/>
    </source>
</evidence>
<dbReference type="InterPro" id="IPR033720">
    <property type="entry name" value="EFTU_2"/>
</dbReference>
<feature type="binding site" evidence="12">
    <location>
        <begin position="136"/>
        <end position="139"/>
    </location>
    <ligand>
        <name>GTP</name>
        <dbReference type="ChEBI" id="CHEBI:37565"/>
    </ligand>
</feature>
<evidence type="ECO:0000256" key="9">
    <source>
        <dbReference type="ARBA" id="ARBA00058140"/>
    </source>
</evidence>
<evidence type="ECO:0000256" key="8">
    <source>
        <dbReference type="ARBA" id="ARBA00029554"/>
    </source>
</evidence>
<evidence type="ECO:0000256" key="10">
    <source>
        <dbReference type="ARBA" id="ARBA00063778"/>
    </source>
</evidence>
<dbReference type="PRINTS" id="PR00315">
    <property type="entry name" value="ELONGATNFCT"/>
</dbReference>
<dbReference type="AlphaFoldDB" id="A0AAE9SFP9"/>
<dbReference type="GO" id="GO:0003746">
    <property type="term" value="F:translation elongation factor activity"/>
    <property type="evidence" value="ECO:0007669"/>
    <property type="project" value="UniProtKB-UniRule"/>
</dbReference>
<dbReference type="InterPro" id="IPR050055">
    <property type="entry name" value="EF-Tu_GTPase"/>
</dbReference>
<evidence type="ECO:0000256" key="2">
    <source>
        <dbReference type="ARBA" id="ARBA00022490"/>
    </source>
</evidence>
<dbReference type="FunFam" id="3.40.50.300:FF:000003">
    <property type="entry name" value="Elongation factor Tu"/>
    <property type="match status" value="1"/>
</dbReference>
<dbReference type="CDD" id="cd01884">
    <property type="entry name" value="EF_Tu"/>
    <property type="match status" value="1"/>
</dbReference>
<dbReference type="SUPFAM" id="SSF50447">
    <property type="entry name" value="Translation proteins"/>
    <property type="match status" value="1"/>
</dbReference>
<keyword evidence="6 12" id="KW-0648">Protein biosynthesis</keyword>
<keyword evidence="12" id="KW-0460">Magnesium</keyword>
<evidence type="ECO:0000259" key="13">
    <source>
        <dbReference type="PROSITE" id="PS51722"/>
    </source>
</evidence>
<dbReference type="PANTHER" id="PTHR43721">
    <property type="entry name" value="ELONGATION FACTOR TU-RELATED"/>
    <property type="match status" value="1"/>
</dbReference>
<dbReference type="InterPro" id="IPR009001">
    <property type="entry name" value="Transl_elong_EF1A/Init_IF2_C"/>
</dbReference>
<keyword evidence="12" id="KW-0479">Metal-binding</keyword>
<dbReference type="NCBIfam" id="TIGR00231">
    <property type="entry name" value="small_GTP"/>
    <property type="match status" value="1"/>
</dbReference>
<dbReference type="Pfam" id="PF03143">
    <property type="entry name" value="GTP_EFTU_D3"/>
    <property type="match status" value="1"/>
</dbReference>
<dbReference type="InterPro" id="IPR009000">
    <property type="entry name" value="Transl_B-barrel_sf"/>
</dbReference>
<dbReference type="FunFam" id="2.40.30.10:FF:000001">
    <property type="entry name" value="Elongation factor Tu"/>
    <property type="match status" value="1"/>
</dbReference>
<evidence type="ECO:0000313" key="14">
    <source>
        <dbReference type="EMBL" id="AZJ32334.1"/>
    </source>
</evidence>
<dbReference type="NCBIfam" id="NF000766">
    <property type="entry name" value="PRK00049.1"/>
    <property type="match status" value="1"/>
</dbReference>
<dbReference type="CDD" id="cd03707">
    <property type="entry name" value="EFTU_III"/>
    <property type="match status" value="1"/>
</dbReference>
<evidence type="ECO:0000256" key="11">
    <source>
        <dbReference type="ARBA" id="ARBA00064283"/>
    </source>
</evidence>
<dbReference type="InterPro" id="IPR027417">
    <property type="entry name" value="P-loop_NTPase"/>
</dbReference>
<keyword evidence="7 12" id="KW-0342">GTP-binding</keyword>
<sequence length="395" mass="43179">MAKGTYDRSKPHLNVGTIGHVDHGKTTLTAAITKVLADAGFSEQRAFDQIDNAPEEKERGITINSSHVEYATANRHYAHVDCPGHADYVKNMVTGAAQMDGAILVVAATDGPMPQTREHILLGRQVGIPRIVVFLNKVDMVDDEELLELVEMEVRDLLSFYEYDGDNGPVVSGSALGALNGEQKWVDTVLELMEAVDTWIEEPPRDTEKDFLMPIEDVFSITGRGTVATGRIETGIINTGDPVEIIGMGDEKLTSTVTGIEMFRQILDRGEAGDNAGILLRGIEKTQIKRGMVICKPGSITPHAKFKAEVYILKKEEGGRHTPFHNNYRPQFYVRTTDVTGNINLPEGVEMVMPGDNLTITVDLIQPIALNTGLQFAIREGGRTVGAGQVTEILD</sequence>
<dbReference type="GO" id="GO:0003924">
    <property type="term" value="F:GTPase activity"/>
    <property type="evidence" value="ECO:0007669"/>
    <property type="project" value="UniProtKB-UniRule"/>
</dbReference>
<dbReference type="Pfam" id="PF00009">
    <property type="entry name" value="GTP_EFTU"/>
    <property type="match status" value="1"/>
</dbReference>
<evidence type="ECO:0000256" key="6">
    <source>
        <dbReference type="ARBA" id="ARBA00022917"/>
    </source>
</evidence>
<evidence type="ECO:0000256" key="7">
    <source>
        <dbReference type="ARBA" id="ARBA00023134"/>
    </source>
</evidence>
<name>A0AAE9SFP9_9FLAO</name>
<dbReference type="GO" id="GO:0000287">
    <property type="term" value="F:magnesium ion binding"/>
    <property type="evidence" value="ECO:0007669"/>
    <property type="project" value="UniProtKB-UniRule"/>
</dbReference>
<proteinExistence type="inferred from homology"/>
<evidence type="ECO:0000313" key="15">
    <source>
        <dbReference type="EMBL" id="UTD15013.1"/>
    </source>
</evidence>
<feature type="binding site" evidence="12">
    <location>
        <position position="26"/>
    </location>
    <ligand>
        <name>Mg(2+)</name>
        <dbReference type="ChEBI" id="CHEBI:18420"/>
    </ligand>
</feature>
<dbReference type="InterPro" id="IPR041709">
    <property type="entry name" value="EF-Tu_GTP-bd"/>
</dbReference>
<keyword evidence="3 12" id="KW-0547">Nucleotide-binding</keyword>
<dbReference type="PROSITE" id="PS00301">
    <property type="entry name" value="G_TR_1"/>
    <property type="match status" value="1"/>
</dbReference>
<dbReference type="SUPFAM" id="SSF52540">
    <property type="entry name" value="P-loop containing nucleoside triphosphate hydrolases"/>
    <property type="match status" value="1"/>
</dbReference>
<dbReference type="HAMAP" id="MF_00118_B">
    <property type="entry name" value="EF_Tu_B"/>
    <property type="match status" value="1"/>
</dbReference>
<dbReference type="EC" id="3.6.5.3" evidence="12"/>
<dbReference type="Proteomes" id="UP001056837">
    <property type="component" value="Chromosome"/>
</dbReference>
<comment type="similarity">
    <text evidence="1 12">Belongs to the TRAFAC class translation factor GTPase superfamily. Classic translation factor GTPase family. EF-Tu/EF-1A subfamily.</text>
</comment>
<feature type="domain" description="Tr-type G" evidence="13">
    <location>
        <begin position="10"/>
        <end position="204"/>
    </location>
</feature>
<comment type="function">
    <text evidence="12">GTP hydrolase that promotes the GTP-dependent binding of aminoacyl-tRNA to the A-site of ribosomes during protein biosynthesis.</text>
</comment>
<dbReference type="InterPro" id="IPR004161">
    <property type="entry name" value="EFTu-like_2"/>
</dbReference>
<evidence type="ECO:0000256" key="4">
    <source>
        <dbReference type="ARBA" id="ARBA00022768"/>
    </source>
</evidence>
<comment type="subcellular location">
    <subcellularLocation>
        <location evidence="12">Cytoplasm</location>
    </subcellularLocation>
</comment>
<gene>
    <name evidence="12 15" type="primary">tuf</name>
    <name evidence="14" type="ORF">D6200_07075</name>
    <name evidence="15" type="ORF">HER15_05790</name>
</gene>
<keyword evidence="16" id="KW-1185">Reference proteome</keyword>
<dbReference type="InterPro" id="IPR005225">
    <property type="entry name" value="Small_GTP-bd"/>
</dbReference>
<evidence type="ECO:0000256" key="5">
    <source>
        <dbReference type="ARBA" id="ARBA00022801"/>
    </source>
</evidence>
<comment type="subunit">
    <text evidence="10">Monomer. Heterotetramer composed of two EF-Ts.EF-Tu dimer complexes.</text>
</comment>
<protein>
    <recommendedName>
        <fullName evidence="8 12">Elongation factor Tu</fullName>
        <shortName evidence="12">EF-Tu</shortName>
        <ecNumber evidence="12">3.6.5.3</ecNumber>
    </recommendedName>
</protein>
<organism evidence="15 17">
    <name type="scientific">Tenacibaculum mesophilum</name>
    <dbReference type="NCBI Taxonomy" id="104268"/>
    <lineage>
        <taxon>Bacteria</taxon>
        <taxon>Pseudomonadati</taxon>
        <taxon>Bacteroidota</taxon>
        <taxon>Flavobacteriia</taxon>
        <taxon>Flavobacteriales</taxon>
        <taxon>Flavobacteriaceae</taxon>
        <taxon>Tenacibaculum</taxon>
    </lineage>
</organism>
<dbReference type="CDD" id="cd03697">
    <property type="entry name" value="EFTU_II"/>
    <property type="match status" value="1"/>
</dbReference>
<comment type="subunit">
    <text evidence="11">(Microbial infection) Upon infection by bacteriophage Qbeta, part of the viral RNA-dependent RNA polymerase complex, the other subunits are the viral replicase catalytic subunit (AC P14647), host ribosomal protein S1 and EF-Ts.</text>
</comment>
<dbReference type="Pfam" id="PF03144">
    <property type="entry name" value="GTP_EFTU_D2"/>
    <property type="match status" value="1"/>
</dbReference>
<dbReference type="InterPro" id="IPR004160">
    <property type="entry name" value="Transl_elong_EFTu/EF1A_C"/>
</dbReference>
<comment type="function">
    <text evidence="9">May play an important regulatory role in cell growth and in the bacterial response to nutrient deprivation.</text>
</comment>
<dbReference type="EMBL" id="CP050861">
    <property type="protein sequence ID" value="UTD15013.1"/>
    <property type="molecule type" value="Genomic_DNA"/>
</dbReference>
<evidence type="ECO:0000313" key="16">
    <source>
        <dbReference type="Proteomes" id="UP000269693"/>
    </source>
</evidence>
<dbReference type="Proteomes" id="UP000269693">
    <property type="component" value="Chromosome"/>
</dbReference>
<dbReference type="Gene3D" id="2.40.30.10">
    <property type="entry name" value="Translation factors"/>
    <property type="match status" value="2"/>
</dbReference>
<dbReference type="PROSITE" id="PS51722">
    <property type="entry name" value="G_TR_2"/>
    <property type="match status" value="1"/>
</dbReference>
<keyword evidence="4 12" id="KW-0251">Elongation factor</keyword>
<evidence type="ECO:0000256" key="3">
    <source>
        <dbReference type="ARBA" id="ARBA00022741"/>
    </source>
</evidence>
<dbReference type="RefSeq" id="WP_047790103.1">
    <property type="nucleotide sequence ID" value="NZ_CANLMG010000009.1"/>
</dbReference>
<dbReference type="NCBIfam" id="NF009373">
    <property type="entry name" value="PRK12736.1"/>
    <property type="match status" value="1"/>
</dbReference>
<dbReference type="PANTHER" id="PTHR43721:SF22">
    <property type="entry name" value="ELONGATION FACTOR TU, MITOCHONDRIAL"/>
    <property type="match status" value="1"/>
</dbReference>
<accession>A0AAE9SFP9</accession>
<evidence type="ECO:0000313" key="17">
    <source>
        <dbReference type="Proteomes" id="UP001056837"/>
    </source>
</evidence>
<dbReference type="GO" id="GO:0005829">
    <property type="term" value="C:cytosol"/>
    <property type="evidence" value="ECO:0007669"/>
    <property type="project" value="TreeGrafter"/>
</dbReference>
<dbReference type="NCBIfam" id="TIGR00485">
    <property type="entry name" value="EF-Tu"/>
    <property type="match status" value="1"/>
</dbReference>
<comment type="catalytic activity">
    <reaction evidence="12">
        <text>GTP + H2O = GDP + phosphate + H(+)</text>
        <dbReference type="Rhea" id="RHEA:19669"/>
        <dbReference type="ChEBI" id="CHEBI:15377"/>
        <dbReference type="ChEBI" id="CHEBI:15378"/>
        <dbReference type="ChEBI" id="CHEBI:37565"/>
        <dbReference type="ChEBI" id="CHEBI:43474"/>
        <dbReference type="ChEBI" id="CHEBI:58189"/>
        <dbReference type="EC" id="3.6.5.3"/>
    </reaction>
</comment>
<dbReference type="InterPro" id="IPR000795">
    <property type="entry name" value="T_Tr_GTP-bd_dom"/>
</dbReference>
<dbReference type="GO" id="GO:0005525">
    <property type="term" value="F:GTP binding"/>
    <property type="evidence" value="ECO:0007669"/>
    <property type="project" value="UniProtKB-UniRule"/>
</dbReference>
<feature type="binding site" evidence="12">
    <location>
        <begin position="19"/>
        <end position="26"/>
    </location>
    <ligand>
        <name>GTP</name>
        <dbReference type="ChEBI" id="CHEBI:37565"/>
    </ligand>
</feature>